<evidence type="ECO:0000313" key="9">
    <source>
        <dbReference type="EMBL" id="MCY6958771.1"/>
    </source>
</evidence>
<dbReference type="RefSeq" id="WP_268061187.1">
    <property type="nucleotide sequence ID" value="NZ_JAPQFJ010000008.1"/>
</dbReference>
<reference evidence="9" key="1">
    <citation type="submission" date="2022-12" db="EMBL/GenBank/DDBJ databases">
        <title>Clostridium sp. nov., isolated from industrial wastewater.</title>
        <authorList>
            <person name="Jiayan W."/>
        </authorList>
    </citation>
    <scope>NUCLEOTIDE SEQUENCE</scope>
    <source>
        <strain evidence="9">ZC22-4</strain>
    </source>
</reference>
<comment type="subcellular location">
    <subcellularLocation>
        <location evidence="1">Cell membrane</location>
        <topology evidence="1">Multi-pass membrane protein</topology>
    </subcellularLocation>
</comment>
<evidence type="ECO:0000256" key="8">
    <source>
        <dbReference type="SAM" id="Phobius"/>
    </source>
</evidence>
<comment type="similarity">
    <text evidence="2">Belongs to the ZIP transporter (TC 2.A.5) family.</text>
</comment>
<name>A0ABT4DC94_9CLOT</name>
<evidence type="ECO:0000313" key="10">
    <source>
        <dbReference type="Proteomes" id="UP001144612"/>
    </source>
</evidence>
<keyword evidence="10" id="KW-1185">Reference proteome</keyword>
<dbReference type="Pfam" id="PF02535">
    <property type="entry name" value="Zip"/>
    <property type="match status" value="1"/>
</dbReference>
<comment type="caution">
    <text evidence="9">The sequence shown here is derived from an EMBL/GenBank/DDBJ whole genome shotgun (WGS) entry which is preliminary data.</text>
</comment>
<dbReference type="Proteomes" id="UP001144612">
    <property type="component" value="Unassembled WGS sequence"/>
</dbReference>
<evidence type="ECO:0000256" key="5">
    <source>
        <dbReference type="ARBA" id="ARBA00022833"/>
    </source>
</evidence>
<accession>A0ABT4DC94</accession>
<feature type="transmembrane region" description="Helical" evidence="8">
    <location>
        <begin position="6"/>
        <end position="29"/>
    </location>
</feature>
<dbReference type="PANTHER" id="PTHR11040">
    <property type="entry name" value="ZINC/IRON TRANSPORTER"/>
    <property type="match status" value="1"/>
</dbReference>
<feature type="transmembrane region" description="Helical" evidence="8">
    <location>
        <begin position="65"/>
        <end position="89"/>
    </location>
</feature>
<feature type="transmembrane region" description="Helical" evidence="8">
    <location>
        <begin position="224"/>
        <end position="241"/>
    </location>
</feature>
<evidence type="ECO:0000256" key="7">
    <source>
        <dbReference type="ARBA" id="ARBA00023136"/>
    </source>
</evidence>
<keyword evidence="6 8" id="KW-1133">Transmembrane helix</keyword>
<dbReference type="PANTHER" id="PTHR11040:SF211">
    <property type="entry name" value="ZINC TRANSPORTER ZIP11"/>
    <property type="match status" value="1"/>
</dbReference>
<feature type="transmembrane region" description="Helical" evidence="8">
    <location>
        <begin position="163"/>
        <end position="185"/>
    </location>
</feature>
<keyword evidence="4 8" id="KW-0812">Transmembrane</keyword>
<evidence type="ECO:0000256" key="6">
    <source>
        <dbReference type="ARBA" id="ARBA00022989"/>
    </source>
</evidence>
<keyword evidence="7 8" id="KW-0472">Membrane</keyword>
<feature type="transmembrane region" description="Helical" evidence="8">
    <location>
        <begin position="191"/>
        <end position="212"/>
    </location>
</feature>
<organism evidence="9 10">
    <name type="scientific">Clostridium brassicae</name>
    <dbReference type="NCBI Taxonomy" id="2999072"/>
    <lineage>
        <taxon>Bacteria</taxon>
        <taxon>Bacillati</taxon>
        <taxon>Bacillota</taxon>
        <taxon>Clostridia</taxon>
        <taxon>Eubacteriales</taxon>
        <taxon>Clostridiaceae</taxon>
        <taxon>Clostridium</taxon>
    </lineage>
</organism>
<evidence type="ECO:0000256" key="2">
    <source>
        <dbReference type="ARBA" id="ARBA00006939"/>
    </source>
</evidence>
<proteinExistence type="inferred from homology"/>
<gene>
    <name evidence="9" type="ORF">OW729_09145</name>
</gene>
<feature type="transmembrane region" description="Helical" evidence="8">
    <location>
        <begin position="101"/>
        <end position="124"/>
    </location>
</feature>
<sequence>MFDKFIIIATIAGLFSLSGTMIGASIGIISKNPSQRMLGNINAFASGLMLSIVMFDLVPEAFTKINFFSAIIFSFIGVLIIVFIDVISSSKGKFHTTHSKVAFMAAVGLMIHNFPEGIIMGAGFVASGDLGIKMSLLIAIHDIPEGIAVSAPLMVARVKRFKILGYAFITALPTVIGGWIGVLIGNVSSQLLGACLSIASGIMLYVIFGEMLPEALNLQKGRGITFSIFIGIILGLVITILL</sequence>
<feature type="transmembrane region" description="Helical" evidence="8">
    <location>
        <begin position="41"/>
        <end position="59"/>
    </location>
</feature>
<evidence type="ECO:0000256" key="4">
    <source>
        <dbReference type="ARBA" id="ARBA00022692"/>
    </source>
</evidence>
<evidence type="ECO:0000256" key="1">
    <source>
        <dbReference type="ARBA" id="ARBA00004651"/>
    </source>
</evidence>
<dbReference type="EMBL" id="JAPQFJ010000008">
    <property type="protein sequence ID" value="MCY6958771.1"/>
    <property type="molecule type" value="Genomic_DNA"/>
</dbReference>
<keyword evidence="3" id="KW-1003">Cell membrane</keyword>
<protein>
    <submittedName>
        <fullName evidence="9">ZIP family metal transporter</fullName>
    </submittedName>
</protein>
<keyword evidence="5" id="KW-0862">Zinc</keyword>
<evidence type="ECO:0000256" key="3">
    <source>
        <dbReference type="ARBA" id="ARBA00022475"/>
    </source>
</evidence>
<dbReference type="InterPro" id="IPR003689">
    <property type="entry name" value="ZIP"/>
</dbReference>